<proteinExistence type="predicted"/>
<dbReference type="Proteomes" id="UP001180754">
    <property type="component" value="Unassembled WGS sequence"/>
</dbReference>
<reference evidence="2" key="1">
    <citation type="submission" date="2024-05" db="EMBL/GenBank/DDBJ databases">
        <title>30 novel species of actinomycetes from the DSMZ collection.</title>
        <authorList>
            <person name="Nouioui I."/>
        </authorList>
    </citation>
    <scope>NUCLEOTIDE SEQUENCE</scope>
    <source>
        <strain evidence="2">DSM 41529</strain>
    </source>
</reference>
<dbReference type="EMBL" id="JAVRFD010000006">
    <property type="protein sequence ID" value="MDT0543965.1"/>
    <property type="molecule type" value="Genomic_DNA"/>
</dbReference>
<name>A0ABU2XDH9_9ACTN</name>
<comment type="caution">
    <text evidence="2">The sequence shown here is derived from an EMBL/GenBank/DDBJ whole genome shotgun (WGS) entry which is preliminary data.</text>
</comment>
<evidence type="ECO:0000313" key="3">
    <source>
        <dbReference type="Proteomes" id="UP001180754"/>
    </source>
</evidence>
<evidence type="ECO:0000313" key="2">
    <source>
        <dbReference type="EMBL" id="MDT0543965.1"/>
    </source>
</evidence>
<feature type="region of interest" description="Disordered" evidence="1">
    <location>
        <begin position="1"/>
        <end position="83"/>
    </location>
</feature>
<evidence type="ECO:0000256" key="1">
    <source>
        <dbReference type="SAM" id="MobiDB-lite"/>
    </source>
</evidence>
<organism evidence="2 3">
    <name type="scientific">Streptomyces lonegramiae</name>
    <dbReference type="NCBI Taxonomy" id="3075524"/>
    <lineage>
        <taxon>Bacteria</taxon>
        <taxon>Bacillati</taxon>
        <taxon>Actinomycetota</taxon>
        <taxon>Actinomycetes</taxon>
        <taxon>Kitasatosporales</taxon>
        <taxon>Streptomycetaceae</taxon>
        <taxon>Streptomyces</taxon>
    </lineage>
</organism>
<sequence>MDEEETFAPWGTVSPAFWDFTALQPSPSPTAEQAARSAPAALAASGPQAASRLSAAEPVPDPGPRPQPRQPAQAAPEPPPAKYRERVATVTTAFQTGDRAHLAWATIEADQLDQQITAEFGPAHPHTINMRELRGWLAHLMGHHATAARWYLHTTSLQAAVVGHHHSLTRASARRALFTWTSITDPQEKLSVGADVLAMLAATGGRDSKAARSLRARLDKLRAQH</sequence>
<accession>A0ABU2XDH9</accession>
<dbReference type="RefSeq" id="WP_311724378.1">
    <property type="nucleotide sequence ID" value="NZ_JAVRFD010000006.1"/>
</dbReference>
<feature type="compositionally biased region" description="Low complexity" evidence="1">
    <location>
        <begin position="31"/>
        <end position="52"/>
    </location>
</feature>
<feature type="compositionally biased region" description="Pro residues" evidence="1">
    <location>
        <begin position="59"/>
        <end position="69"/>
    </location>
</feature>
<protein>
    <submittedName>
        <fullName evidence="2">Uncharacterized protein</fullName>
    </submittedName>
</protein>
<gene>
    <name evidence="2" type="ORF">RND15_14820</name>
</gene>
<keyword evidence="3" id="KW-1185">Reference proteome</keyword>